<dbReference type="Proteomes" id="UP000078544">
    <property type="component" value="Unassembled WGS sequence"/>
</dbReference>
<keyword evidence="3" id="KW-0238">DNA-binding</keyword>
<evidence type="ECO:0000256" key="5">
    <source>
        <dbReference type="ARBA" id="ARBA00023242"/>
    </source>
</evidence>
<keyword evidence="5" id="KW-0539">Nucleus</keyword>
<dbReference type="PANTHER" id="PTHR19304">
    <property type="entry name" value="CYCLIC-AMP RESPONSE ELEMENT BINDING PROTEIN"/>
    <property type="match status" value="1"/>
</dbReference>
<evidence type="ECO:0000256" key="7">
    <source>
        <dbReference type="SAM" id="MobiDB-lite"/>
    </source>
</evidence>
<dbReference type="OrthoDB" id="295274at2759"/>
<dbReference type="PRINTS" id="PR00043">
    <property type="entry name" value="LEUZIPPRJUN"/>
</dbReference>
<evidence type="ECO:0000256" key="6">
    <source>
        <dbReference type="SAM" id="Coils"/>
    </source>
</evidence>
<comment type="subcellular location">
    <subcellularLocation>
        <location evidence="1">Nucleus</location>
    </subcellularLocation>
</comment>
<keyword evidence="4" id="KW-0804">Transcription</keyword>
<evidence type="ECO:0000256" key="1">
    <source>
        <dbReference type="ARBA" id="ARBA00004123"/>
    </source>
</evidence>
<dbReference type="SMART" id="SM00338">
    <property type="entry name" value="BRLZ"/>
    <property type="match status" value="1"/>
</dbReference>
<evidence type="ECO:0000259" key="8">
    <source>
        <dbReference type="PROSITE" id="PS50217"/>
    </source>
</evidence>
<feature type="region of interest" description="Disordered" evidence="7">
    <location>
        <begin position="34"/>
        <end position="65"/>
    </location>
</feature>
<dbReference type="SUPFAM" id="SSF57959">
    <property type="entry name" value="Leucine zipper domain"/>
    <property type="match status" value="1"/>
</dbReference>
<evidence type="ECO:0000256" key="3">
    <source>
        <dbReference type="ARBA" id="ARBA00023125"/>
    </source>
</evidence>
<gene>
    <name evidence="9" type="ORF">AAL_02889</name>
</gene>
<dbReference type="EMBL" id="AZGY01000005">
    <property type="protein sequence ID" value="KZZ98371.1"/>
    <property type="molecule type" value="Genomic_DNA"/>
</dbReference>
<dbReference type="PROSITE" id="PS50217">
    <property type="entry name" value="BZIP"/>
    <property type="match status" value="1"/>
</dbReference>
<keyword evidence="2" id="KW-0805">Transcription regulation</keyword>
<dbReference type="InterPro" id="IPR004827">
    <property type="entry name" value="bZIP"/>
</dbReference>
<reference evidence="9 10" key="1">
    <citation type="journal article" date="2016" name="Genome Biol. Evol.">
        <title>Divergent and convergent evolution of fungal pathogenicity.</title>
        <authorList>
            <person name="Shang Y."/>
            <person name="Xiao G."/>
            <person name="Zheng P."/>
            <person name="Cen K."/>
            <person name="Zhan S."/>
            <person name="Wang C."/>
        </authorList>
    </citation>
    <scope>NUCLEOTIDE SEQUENCE [LARGE SCALE GENOMIC DNA]</scope>
    <source>
        <strain evidence="9 10">RCEF 2490</strain>
    </source>
</reference>
<dbReference type="InterPro" id="IPR002112">
    <property type="entry name" value="Leuzip_Jun"/>
</dbReference>
<feature type="coiled-coil region" evidence="6">
    <location>
        <begin position="120"/>
        <end position="147"/>
    </location>
</feature>
<dbReference type="InterPro" id="IPR051027">
    <property type="entry name" value="bZIP_transcription_factors"/>
</dbReference>
<dbReference type="InterPro" id="IPR046347">
    <property type="entry name" value="bZIP_sf"/>
</dbReference>
<keyword evidence="10" id="KW-1185">Reference proteome</keyword>
<dbReference type="GO" id="GO:0003677">
    <property type="term" value="F:DNA binding"/>
    <property type="evidence" value="ECO:0007669"/>
    <property type="project" value="UniProtKB-KW"/>
</dbReference>
<organism evidence="9 10">
    <name type="scientific">Moelleriella libera RCEF 2490</name>
    <dbReference type="NCBI Taxonomy" id="1081109"/>
    <lineage>
        <taxon>Eukaryota</taxon>
        <taxon>Fungi</taxon>
        <taxon>Dikarya</taxon>
        <taxon>Ascomycota</taxon>
        <taxon>Pezizomycotina</taxon>
        <taxon>Sordariomycetes</taxon>
        <taxon>Hypocreomycetidae</taxon>
        <taxon>Hypocreales</taxon>
        <taxon>Clavicipitaceae</taxon>
        <taxon>Moelleriella</taxon>
    </lineage>
</organism>
<name>A0A168E398_9HYPO</name>
<proteinExistence type="predicted"/>
<dbReference type="STRING" id="1081109.A0A168E398"/>
<dbReference type="GO" id="GO:0005634">
    <property type="term" value="C:nucleus"/>
    <property type="evidence" value="ECO:0007669"/>
    <property type="project" value="UniProtKB-SubCell"/>
</dbReference>
<feature type="compositionally biased region" description="Polar residues" evidence="7">
    <location>
        <begin position="34"/>
        <end position="43"/>
    </location>
</feature>
<protein>
    <submittedName>
        <fullName evidence="9">Transcription factor atf21</fullName>
    </submittedName>
</protein>
<dbReference type="GO" id="GO:0003700">
    <property type="term" value="F:DNA-binding transcription factor activity"/>
    <property type="evidence" value="ECO:0007669"/>
    <property type="project" value="InterPro"/>
</dbReference>
<accession>A0A168E398</accession>
<evidence type="ECO:0000256" key="4">
    <source>
        <dbReference type="ARBA" id="ARBA00023163"/>
    </source>
</evidence>
<evidence type="ECO:0000256" key="2">
    <source>
        <dbReference type="ARBA" id="ARBA00023015"/>
    </source>
</evidence>
<dbReference type="Pfam" id="PF00170">
    <property type="entry name" value="bZIP_1"/>
    <property type="match status" value="1"/>
</dbReference>
<dbReference type="AlphaFoldDB" id="A0A168E398"/>
<comment type="caution">
    <text evidence="9">The sequence shown here is derived from an EMBL/GenBank/DDBJ whole genome shotgun (WGS) entry which is preliminary data.</text>
</comment>
<sequence>MNRAGIDDALYSMEFTSTSLSASAEEQDSFQALPQPSMLSPSISLKKRKGRSKLERDISSSPSPKRACALHAANAFSSIAPGALDVQFERGESFHQRSRTASTRFRERKRNEIAELEFRETSIEDDNRQLRDVLNALTREIVSLKMQILQHTNCDCKLIQAYISKEAMHFVESLETVNA</sequence>
<evidence type="ECO:0000313" key="10">
    <source>
        <dbReference type="Proteomes" id="UP000078544"/>
    </source>
</evidence>
<evidence type="ECO:0000313" key="9">
    <source>
        <dbReference type="EMBL" id="KZZ98371.1"/>
    </source>
</evidence>
<dbReference type="Gene3D" id="1.20.5.170">
    <property type="match status" value="1"/>
</dbReference>
<keyword evidence="6" id="KW-0175">Coiled coil</keyword>
<feature type="domain" description="BZIP" evidence="8">
    <location>
        <begin position="96"/>
        <end position="151"/>
    </location>
</feature>